<dbReference type="InterPro" id="IPR016024">
    <property type="entry name" value="ARM-type_fold"/>
</dbReference>
<organism evidence="2 3">
    <name type="scientific">Papilio machaon</name>
    <name type="common">Old World swallowtail butterfly</name>
    <dbReference type="NCBI Taxonomy" id="76193"/>
    <lineage>
        <taxon>Eukaryota</taxon>
        <taxon>Metazoa</taxon>
        <taxon>Ecdysozoa</taxon>
        <taxon>Arthropoda</taxon>
        <taxon>Hexapoda</taxon>
        <taxon>Insecta</taxon>
        <taxon>Pterygota</taxon>
        <taxon>Neoptera</taxon>
        <taxon>Endopterygota</taxon>
        <taxon>Lepidoptera</taxon>
        <taxon>Glossata</taxon>
        <taxon>Ditrysia</taxon>
        <taxon>Papilionoidea</taxon>
        <taxon>Papilionidae</taxon>
        <taxon>Papilioninae</taxon>
        <taxon>Papilio</taxon>
    </lineage>
</organism>
<evidence type="ECO:0000313" key="2">
    <source>
        <dbReference type="EMBL" id="KPJ07726.1"/>
    </source>
</evidence>
<dbReference type="Pfam" id="PF03378">
    <property type="entry name" value="CAS_CSE1"/>
    <property type="match status" value="1"/>
</dbReference>
<evidence type="ECO:0000313" key="3">
    <source>
        <dbReference type="Proteomes" id="UP000053240"/>
    </source>
</evidence>
<evidence type="ECO:0000259" key="1">
    <source>
        <dbReference type="Pfam" id="PF03378"/>
    </source>
</evidence>
<dbReference type="InterPro" id="IPR011989">
    <property type="entry name" value="ARM-like"/>
</dbReference>
<feature type="domain" description="Exportin-2 C-terminal" evidence="1">
    <location>
        <begin position="2"/>
        <end position="198"/>
    </location>
</feature>
<accession>A0A194QVY5</accession>
<dbReference type="Gene3D" id="1.25.10.10">
    <property type="entry name" value="Leucine-rich Repeat Variant"/>
    <property type="match status" value="1"/>
</dbReference>
<dbReference type="STRING" id="76193.A0A194QVY5"/>
<dbReference type="AlphaFoldDB" id="A0A194QVY5"/>
<sequence>MDQYSKQIITLLFQRLSSSKTTKYVRGLIAFLGFYAAHFGADTLVNLIDSVQANMFAMYTERVLIAELQRVSGALERKAAAIGCVKLLCESEHFRTGALAAFWPKLLQALISLFELPADESSLPEDHFVEVDEPVGYQAQYAQLACARNAADDPLAGIDDPKRYLAESLGNMCRQWPDLVPARVAALEPPHRHALQTYLNAYSVQIC</sequence>
<dbReference type="InterPro" id="IPR005043">
    <property type="entry name" value="XPO2_C"/>
</dbReference>
<dbReference type="EMBL" id="KQ461181">
    <property type="protein sequence ID" value="KPJ07726.1"/>
    <property type="molecule type" value="Genomic_DNA"/>
</dbReference>
<gene>
    <name evidence="2" type="ORF">RR48_11282</name>
</gene>
<dbReference type="SUPFAM" id="SSF48371">
    <property type="entry name" value="ARM repeat"/>
    <property type="match status" value="1"/>
</dbReference>
<name>A0A194QVY5_PAPMA</name>
<dbReference type="KEGG" id="pmac:106718688"/>
<reference evidence="2 3" key="1">
    <citation type="journal article" date="2015" name="Nat. Commun.">
        <title>Outbred genome sequencing and CRISPR/Cas9 gene editing in butterflies.</title>
        <authorList>
            <person name="Li X."/>
            <person name="Fan D."/>
            <person name="Zhang W."/>
            <person name="Liu G."/>
            <person name="Zhang L."/>
            <person name="Zhao L."/>
            <person name="Fang X."/>
            <person name="Chen L."/>
            <person name="Dong Y."/>
            <person name="Chen Y."/>
            <person name="Ding Y."/>
            <person name="Zhao R."/>
            <person name="Feng M."/>
            <person name="Zhu Y."/>
            <person name="Feng Y."/>
            <person name="Jiang X."/>
            <person name="Zhu D."/>
            <person name="Xiang H."/>
            <person name="Feng X."/>
            <person name="Li S."/>
            <person name="Wang J."/>
            <person name="Zhang G."/>
            <person name="Kronforst M.R."/>
            <person name="Wang W."/>
        </authorList>
    </citation>
    <scope>NUCLEOTIDE SEQUENCE [LARGE SCALE GENOMIC DNA]</scope>
    <source>
        <strain evidence="2">Ya'a_city_454_Pm</strain>
        <tissue evidence="2">Whole body</tissue>
    </source>
</reference>
<proteinExistence type="predicted"/>
<dbReference type="GO" id="GO:0031267">
    <property type="term" value="F:small GTPase binding"/>
    <property type="evidence" value="ECO:0007669"/>
    <property type="project" value="InterPro"/>
</dbReference>
<protein>
    <submittedName>
        <fullName evidence="2">Exportin-2</fullName>
    </submittedName>
</protein>
<dbReference type="InParanoid" id="A0A194QVY5"/>
<keyword evidence="3" id="KW-1185">Reference proteome</keyword>
<dbReference type="Proteomes" id="UP000053240">
    <property type="component" value="Unassembled WGS sequence"/>
</dbReference>